<evidence type="ECO:0000313" key="2">
    <source>
        <dbReference type="Proteomes" id="UP000249890"/>
    </source>
</evidence>
<organism evidence="1 2">
    <name type="scientific">Paenibacillus donghaensis</name>
    <dbReference type="NCBI Taxonomy" id="414771"/>
    <lineage>
        <taxon>Bacteria</taxon>
        <taxon>Bacillati</taxon>
        <taxon>Bacillota</taxon>
        <taxon>Bacilli</taxon>
        <taxon>Bacillales</taxon>
        <taxon>Paenibacillaceae</taxon>
        <taxon>Paenibacillus</taxon>
    </lineage>
</organism>
<dbReference type="Gene3D" id="3.40.390.10">
    <property type="entry name" value="Collagenase (Catalytic Domain)"/>
    <property type="match status" value="1"/>
</dbReference>
<sequence length="354" mass="40117">MVNGELHITTAQFIDSHRIELVWNDEAEGAQHPNAFLVELDGVNVPICGNEDEEAWDTRCVYEASKRRTTLYLLNPIQLGDLGRVKLTVVGQITNRQGSAVPVNQPYIIKKWQAYYTRFTRTSSGILIKSSSCVGYQVHDQACEMIEVMLSKRPEVARKLEELHASLAIYGLQEDAYDIPEHRGGADFLTRPVEGFGGTPQIPTTSVSEKNIMRYRDREIQTRYLNESILAHEFGHAIHLIGINHLEDQTLARQLVNAYEHAVASGLWLHTYAISNYEEYFATLTTIWFNVMAESKDGTWDGVRGPVNTREELKVYDPLGYAFFESIYPDRAFPEPWSSTANEFSVQDLLPAAE</sequence>
<keyword evidence="2" id="KW-1185">Reference proteome</keyword>
<proteinExistence type="predicted"/>
<dbReference type="Proteomes" id="UP000249890">
    <property type="component" value="Chromosome"/>
</dbReference>
<dbReference type="InterPro" id="IPR024079">
    <property type="entry name" value="MetalloPept_cat_dom_sf"/>
</dbReference>
<dbReference type="AlphaFoldDB" id="A0A2Z2KCZ8"/>
<protein>
    <submittedName>
        <fullName evidence="1">Uncharacterized protein</fullName>
    </submittedName>
</protein>
<dbReference type="KEGG" id="pdh:B9T62_25240"/>
<dbReference type="GO" id="GO:0008237">
    <property type="term" value="F:metallopeptidase activity"/>
    <property type="evidence" value="ECO:0007669"/>
    <property type="project" value="InterPro"/>
</dbReference>
<reference evidence="1 2" key="1">
    <citation type="submission" date="2017-06" db="EMBL/GenBank/DDBJ databases">
        <title>Complete genome sequence of Paenibacillus donghaensis KCTC 13049T isolated from East Sea sediment, South Korea.</title>
        <authorList>
            <person name="Jung B.K."/>
            <person name="Hong S.-J."/>
            <person name="Shin J.-H."/>
        </authorList>
    </citation>
    <scope>NUCLEOTIDE SEQUENCE [LARGE SCALE GENOMIC DNA]</scope>
    <source>
        <strain evidence="1 2">KCTC 13049</strain>
    </source>
</reference>
<accession>A0A2Z2KCZ8</accession>
<dbReference type="SUPFAM" id="SSF55486">
    <property type="entry name" value="Metalloproteases ('zincins'), catalytic domain"/>
    <property type="match status" value="1"/>
</dbReference>
<gene>
    <name evidence="1" type="ORF">B9T62_25240</name>
</gene>
<name>A0A2Z2KCZ8_9BACL</name>
<dbReference type="OrthoDB" id="9792407at2"/>
<dbReference type="EMBL" id="CP021780">
    <property type="protein sequence ID" value="ASA23794.1"/>
    <property type="molecule type" value="Genomic_DNA"/>
</dbReference>
<evidence type="ECO:0000313" key="1">
    <source>
        <dbReference type="EMBL" id="ASA23794.1"/>
    </source>
</evidence>